<dbReference type="Gene3D" id="4.10.220.110">
    <property type="match status" value="1"/>
</dbReference>
<evidence type="ECO:0000259" key="1">
    <source>
        <dbReference type="Pfam" id="PF04717"/>
    </source>
</evidence>
<dbReference type="Pfam" id="PF04717">
    <property type="entry name" value="Phage_base_V"/>
    <property type="match status" value="1"/>
</dbReference>
<name>A0A5M8QXA8_9BACT</name>
<protein>
    <submittedName>
        <fullName evidence="2">Type VI secretion system tip protein VgrG</fullName>
    </submittedName>
</protein>
<evidence type="ECO:0000313" key="3">
    <source>
        <dbReference type="Proteomes" id="UP000323994"/>
    </source>
</evidence>
<dbReference type="InterPro" id="IPR037026">
    <property type="entry name" value="Vgr_OB-fold_dom_sf"/>
</dbReference>
<dbReference type="NCBIfam" id="TIGR01646">
    <property type="entry name" value="vgr_GE"/>
    <property type="match status" value="1"/>
</dbReference>
<evidence type="ECO:0000313" key="2">
    <source>
        <dbReference type="EMBL" id="KAA6439404.1"/>
    </source>
</evidence>
<comment type="caution">
    <text evidence="2">The sequence shown here is derived from an EMBL/GenBank/DDBJ whole genome shotgun (WGS) entry which is preliminary data.</text>
</comment>
<gene>
    <name evidence="2" type="primary">vgrG</name>
    <name evidence="2" type="ORF">FEM33_14185</name>
</gene>
<proteinExistence type="predicted"/>
<sequence length="574" mass="62555">MLMKSVTRYKIRINGEEFATSYKVKSIITLNEANRVPRAKLILLDGNVSRQDFELSSKEYFEPGAKIEIDLGYEGNADPVFKGIAVRHAIRIRESGESQLEIECKHAVVKLTTVRKSRYFRDASDKDAVSQILDDADIKYTIDEMEEIRHLQLVQYDSTSWDFILSRVEACGCMMLFDQEKLTISKPSMDGTDALTCQYGINVLAFDGLIDSETQFAAVESTSWSPSEQEIVVAEETAEFVNEIGNLSSGQLSGVLNPDPYALTGGDGTPLEELKAWTKAKATKSALSKATGTVRIRGNASIFPGKIIRLAGLGDRFNGRAFVTGIRHELSDGNWTSDIQFGWSDTKYGQQKEFSAAAAGGMLPAISGLHTGTVTALEGDPDGEFRIKVKLSASANDTEGIWARVAHVSAGSQYGFFFYPEIGNEVIVGFLNDDPRKAIVIGAMYSSANAPVLKVTDKNVQKGNFTKSNMSMIWDDEKKSVAISTPAGNSIEINEESGKLTITDKNKNRIEMNEKGISIESSGNLRISAKTGIEIEGVNISNKAKGKFVAEGDAGAEIRTKAIAVLKGSLVQIN</sequence>
<organism evidence="2 3">
    <name type="scientific">Dyadobacter flavalbus</name>
    <dbReference type="NCBI Taxonomy" id="2579942"/>
    <lineage>
        <taxon>Bacteria</taxon>
        <taxon>Pseudomonadati</taxon>
        <taxon>Bacteroidota</taxon>
        <taxon>Cytophagia</taxon>
        <taxon>Cytophagales</taxon>
        <taxon>Spirosomataceae</taxon>
        <taxon>Dyadobacter</taxon>
    </lineage>
</organism>
<dbReference type="Proteomes" id="UP000323994">
    <property type="component" value="Unassembled WGS sequence"/>
</dbReference>
<reference evidence="2 3" key="1">
    <citation type="submission" date="2019-05" db="EMBL/GenBank/DDBJ databases">
        <authorList>
            <person name="Qu J.-H."/>
        </authorList>
    </citation>
    <scope>NUCLEOTIDE SEQUENCE [LARGE SCALE GENOMIC DNA]</scope>
    <source>
        <strain evidence="2 3">NS28</strain>
    </source>
</reference>
<dbReference type="Gene3D" id="3.55.50.10">
    <property type="entry name" value="Baseplate protein-like domains"/>
    <property type="match status" value="1"/>
</dbReference>
<keyword evidence="3" id="KW-1185">Reference proteome</keyword>
<dbReference type="InterPro" id="IPR006531">
    <property type="entry name" value="Gp5/Vgr_OB"/>
</dbReference>
<dbReference type="Gene3D" id="2.30.110.50">
    <property type="match status" value="1"/>
</dbReference>
<accession>A0A5M8QXA8</accession>
<dbReference type="SUPFAM" id="SSF69279">
    <property type="entry name" value="Phage tail proteins"/>
    <property type="match status" value="1"/>
</dbReference>
<dbReference type="EMBL" id="VBSN01000038">
    <property type="protein sequence ID" value="KAA6439404.1"/>
    <property type="molecule type" value="Genomic_DNA"/>
</dbReference>
<dbReference type="Gene3D" id="2.40.50.230">
    <property type="entry name" value="Gp5 N-terminal domain"/>
    <property type="match status" value="1"/>
</dbReference>
<feature type="domain" description="Gp5/Type VI secretion system Vgr protein OB-fold" evidence="1">
    <location>
        <begin position="371"/>
        <end position="445"/>
    </location>
</feature>
<dbReference type="InterPro" id="IPR006533">
    <property type="entry name" value="T6SS_Vgr_RhsGE"/>
</dbReference>
<dbReference type="AlphaFoldDB" id="A0A5M8QXA8"/>
<dbReference type="SUPFAM" id="SSF69255">
    <property type="entry name" value="gp5 N-terminal domain-like"/>
    <property type="match status" value="1"/>
</dbReference>